<keyword evidence="8" id="KW-1185">Reference proteome</keyword>
<evidence type="ECO:0000313" key="7">
    <source>
        <dbReference type="EMBL" id="KWZ78445.1"/>
    </source>
</evidence>
<dbReference type="OrthoDB" id="9791353at2"/>
<dbReference type="GO" id="GO:0005524">
    <property type="term" value="F:ATP binding"/>
    <property type="evidence" value="ECO:0007669"/>
    <property type="project" value="UniProtKB-UniRule"/>
</dbReference>
<dbReference type="EMBL" id="LRPM01000025">
    <property type="protein sequence ID" value="KWZ78445.1"/>
    <property type="molecule type" value="Genomic_DNA"/>
</dbReference>
<feature type="domain" description="Phosphagen kinase C-terminal" evidence="6">
    <location>
        <begin position="8"/>
        <end position="230"/>
    </location>
</feature>
<protein>
    <submittedName>
        <fullName evidence="7">ATP:guanido phosphotransferase, catalytic domain protein</fullName>
    </submittedName>
</protein>
<dbReference type="InterPro" id="IPR022414">
    <property type="entry name" value="ATP-guanido_PTrfase_cat"/>
</dbReference>
<keyword evidence="1 5" id="KW-0808">Transferase</keyword>
<dbReference type="STRING" id="33036.HMPREF3200_00741"/>
<comment type="caution">
    <text evidence="7">The sequence shown here is derived from an EMBL/GenBank/DDBJ whole genome shotgun (WGS) entry which is preliminary data.</text>
</comment>
<evidence type="ECO:0000256" key="2">
    <source>
        <dbReference type="ARBA" id="ARBA00022741"/>
    </source>
</evidence>
<dbReference type="SUPFAM" id="SSF55931">
    <property type="entry name" value="Glutamine synthetase/guanido kinase"/>
    <property type="match status" value="1"/>
</dbReference>
<dbReference type="Pfam" id="PF00217">
    <property type="entry name" value="ATP-gua_Ptrans"/>
    <property type="match status" value="1"/>
</dbReference>
<comment type="caution">
    <text evidence="5">Lacks conserved residue(s) required for the propagation of feature annotation.</text>
</comment>
<evidence type="ECO:0000256" key="1">
    <source>
        <dbReference type="ARBA" id="ARBA00022679"/>
    </source>
</evidence>
<dbReference type="InterPro" id="IPR014746">
    <property type="entry name" value="Gln_synth/guanido_kin_cat_dom"/>
</dbReference>
<dbReference type="Proteomes" id="UP000070383">
    <property type="component" value="Unassembled WGS sequence"/>
</dbReference>
<comment type="similarity">
    <text evidence="5">Belongs to the ATP:guanido phosphotransferase family.</text>
</comment>
<sequence length="322" mass="37847">MIEYTKDIILSSNLSLRRNIRGYDFPASMSYEASGEIIDIFRGIFGDRLILLEELDENTLNELINSFVLSEDCTTKALKIGLVFEDDYIIVINDRDHLSINVRDFNLDLKSAYKKASLLEEGLDESLDFAFSPEYGYLTQDGRNTGNGLEIFVKCFFFAMVDDEKAYFGLKQSLIHEAIYLQKFVPKNYKRYADDLYLLKNIGNYWKDIDKILAKFEKALDILVRNERRFRRDYLVLNGIKEAEIEDYIEVMLSNLKLGLDKSLELLAKDLYGLKKYRLLAFDTDFTNDELDYLIFNLTKNKYEGNRDDRRNLFLKEYIEER</sequence>
<proteinExistence type="inferred from homology"/>
<accession>A0A133KFZ1</accession>
<evidence type="ECO:0000256" key="5">
    <source>
        <dbReference type="PROSITE-ProRule" id="PRU00843"/>
    </source>
</evidence>
<evidence type="ECO:0000313" key="8">
    <source>
        <dbReference type="Proteomes" id="UP000070383"/>
    </source>
</evidence>
<keyword evidence="3 5" id="KW-0418">Kinase</keyword>
<keyword evidence="2 5" id="KW-0547">Nucleotide-binding</keyword>
<organism evidence="7 8">
    <name type="scientific">Anaerococcus tetradius</name>
    <dbReference type="NCBI Taxonomy" id="33036"/>
    <lineage>
        <taxon>Bacteria</taxon>
        <taxon>Bacillati</taxon>
        <taxon>Bacillota</taxon>
        <taxon>Tissierellia</taxon>
        <taxon>Tissierellales</taxon>
        <taxon>Peptoniphilaceae</taxon>
        <taxon>Anaerococcus</taxon>
    </lineage>
</organism>
<feature type="binding site" evidence="5">
    <location>
        <begin position="182"/>
        <end position="187"/>
    </location>
    <ligand>
        <name>ATP</name>
        <dbReference type="ChEBI" id="CHEBI:30616"/>
    </ligand>
</feature>
<evidence type="ECO:0000259" key="6">
    <source>
        <dbReference type="PROSITE" id="PS51510"/>
    </source>
</evidence>
<name>A0A133KFZ1_9FIRM</name>
<feature type="binding site" evidence="5">
    <location>
        <begin position="11"/>
        <end position="15"/>
    </location>
    <ligand>
        <name>ATP</name>
        <dbReference type="ChEBI" id="CHEBI:30616"/>
    </ligand>
</feature>
<dbReference type="Gene3D" id="3.30.590.10">
    <property type="entry name" value="Glutamine synthetase/guanido kinase, catalytic domain"/>
    <property type="match status" value="1"/>
</dbReference>
<reference evidence="8" key="1">
    <citation type="submission" date="2016-01" db="EMBL/GenBank/DDBJ databases">
        <authorList>
            <person name="Mitreva M."/>
            <person name="Pepin K.H."/>
            <person name="Mihindukulasuriya K.A."/>
            <person name="Fulton R."/>
            <person name="Fronick C."/>
            <person name="O'Laughlin M."/>
            <person name="Miner T."/>
            <person name="Herter B."/>
            <person name="Rosa B.A."/>
            <person name="Cordes M."/>
            <person name="Tomlinson C."/>
            <person name="Wollam A."/>
            <person name="Palsikar V.B."/>
            <person name="Mardis E.R."/>
            <person name="Wilson R.K."/>
        </authorList>
    </citation>
    <scope>NUCLEOTIDE SEQUENCE [LARGE SCALE GENOMIC DNA]</scope>
    <source>
        <strain evidence="8">MJR8151</strain>
    </source>
</reference>
<dbReference type="PATRIC" id="fig|33036.3.peg.736"/>
<dbReference type="AlphaFoldDB" id="A0A133KFZ1"/>
<keyword evidence="4 5" id="KW-0067">ATP-binding</keyword>
<dbReference type="RefSeq" id="WP_004837525.1">
    <property type="nucleotide sequence ID" value="NZ_CAMPUE010000005.1"/>
</dbReference>
<dbReference type="GO" id="GO:0016301">
    <property type="term" value="F:kinase activity"/>
    <property type="evidence" value="ECO:0007669"/>
    <property type="project" value="UniProtKB-KW"/>
</dbReference>
<evidence type="ECO:0000256" key="3">
    <source>
        <dbReference type="ARBA" id="ARBA00022777"/>
    </source>
</evidence>
<feature type="binding site" evidence="5">
    <location>
        <begin position="150"/>
        <end position="154"/>
    </location>
    <ligand>
        <name>ATP</name>
        <dbReference type="ChEBI" id="CHEBI:30616"/>
    </ligand>
</feature>
<gene>
    <name evidence="7" type="ORF">HMPREF3200_00741</name>
</gene>
<dbReference type="PROSITE" id="PS51510">
    <property type="entry name" value="PHOSPHAGEN_KINASE_C"/>
    <property type="match status" value="1"/>
</dbReference>
<evidence type="ECO:0000256" key="4">
    <source>
        <dbReference type="ARBA" id="ARBA00022840"/>
    </source>
</evidence>